<evidence type="ECO:0008006" key="4">
    <source>
        <dbReference type="Google" id="ProtNLM"/>
    </source>
</evidence>
<protein>
    <recommendedName>
        <fullName evidence="4">Outer membrane protein beta-barrel domain-containing protein</fullName>
    </recommendedName>
</protein>
<feature type="chain" id="PRO_5004914131" description="Outer membrane protein beta-barrel domain-containing protein" evidence="1">
    <location>
        <begin position="19"/>
        <end position="254"/>
    </location>
</feature>
<dbReference type="AlphaFoldDB" id="W8VNB1"/>
<proteinExistence type="predicted"/>
<reference evidence="2 3" key="1">
    <citation type="journal article" date="2014" name="Proc. Natl. Acad. Sci. U.S.A.">
        <title>Functional characterization of flavobacteria rhodopsins reveals a unique class of light-driven chloride pump in bacteria.</title>
        <authorList>
            <person name="Yoshizawa S."/>
            <person name="Kumagai Y."/>
            <person name="Kim H."/>
            <person name="Ogura Y."/>
            <person name="Hayashi T."/>
            <person name="Iwasaki W."/>
            <person name="DeLong E.F."/>
            <person name="Kogure K."/>
        </authorList>
    </citation>
    <scope>NUCLEOTIDE SEQUENCE [LARGE SCALE GENOMIC DNA]</scope>
    <source>
        <strain evidence="2 3">S1-08</strain>
    </source>
</reference>
<accession>W8VNB1</accession>
<keyword evidence="3" id="KW-1185">Reference proteome</keyword>
<feature type="signal peptide" evidence="1">
    <location>
        <begin position="1"/>
        <end position="18"/>
    </location>
</feature>
<dbReference type="Proteomes" id="UP000031760">
    <property type="component" value="Chromosome"/>
</dbReference>
<name>W8VNB1_9FLAO</name>
<sequence length="254" mass="29122">MKHLILLLSFLFSVITFAQESEEEVEKGPYDFLNFFDEERKEREVMTTTNLVVAIGWNQALGDGNGIGDDYRFWGSGIFEFGIDFSTRLQKEDDLLRFNYGLSVQRQTLRINGNRQFETNDDITTLEPVPFNVDKSKFAQSTLIVPLHLEIGRGELKTYDNGVSRYDRTETFVVGIGGYLGLNTATSQLLEFERSGRDISTSLNNDFEMERFVYGLSAYAGNHHLQIFAKYGLNTIFKDSPVDQRHVSIGFRFR</sequence>
<evidence type="ECO:0000256" key="1">
    <source>
        <dbReference type="SAM" id="SignalP"/>
    </source>
</evidence>
<evidence type="ECO:0000313" key="2">
    <source>
        <dbReference type="EMBL" id="BAO54344.1"/>
    </source>
</evidence>
<dbReference type="KEGG" id="nmf:NMS_0335"/>
<dbReference type="OrthoDB" id="1466811at2"/>
<dbReference type="HOGENOM" id="CLU_1093421_0_0_10"/>
<dbReference type="RefSeq" id="WP_041495078.1">
    <property type="nucleotide sequence ID" value="NZ_AP014548.1"/>
</dbReference>
<evidence type="ECO:0000313" key="3">
    <source>
        <dbReference type="Proteomes" id="UP000031760"/>
    </source>
</evidence>
<keyword evidence="1" id="KW-0732">Signal</keyword>
<organism evidence="2 3">
    <name type="scientific">Nonlabens marinus S1-08</name>
    <dbReference type="NCBI Taxonomy" id="1454201"/>
    <lineage>
        <taxon>Bacteria</taxon>
        <taxon>Pseudomonadati</taxon>
        <taxon>Bacteroidota</taxon>
        <taxon>Flavobacteriia</taxon>
        <taxon>Flavobacteriales</taxon>
        <taxon>Flavobacteriaceae</taxon>
        <taxon>Nonlabens</taxon>
    </lineage>
</organism>
<dbReference type="STRING" id="1454201.NMS_0335"/>
<dbReference type="EMBL" id="AP014548">
    <property type="protein sequence ID" value="BAO54344.1"/>
    <property type="molecule type" value="Genomic_DNA"/>
</dbReference>
<gene>
    <name evidence="2" type="ORF">NMS_0335</name>
</gene>